<feature type="domain" description="ATP-grasp" evidence="7">
    <location>
        <begin position="219"/>
        <end position="263"/>
    </location>
</feature>
<dbReference type="PROSITE" id="PS50975">
    <property type="entry name" value="ATP_GRASP"/>
    <property type="match status" value="1"/>
</dbReference>
<organism evidence="8">
    <name type="scientific">marine sediment metagenome</name>
    <dbReference type="NCBI Taxonomy" id="412755"/>
    <lineage>
        <taxon>unclassified sequences</taxon>
        <taxon>metagenomes</taxon>
        <taxon>ecological metagenomes</taxon>
    </lineage>
</organism>
<dbReference type="EC" id="6.3.4.16" evidence="5"/>
<dbReference type="PANTHER" id="PTHR11405:SF53">
    <property type="entry name" value="CARBAMOYL-PHOSPHATE SYNTHASE [AMMONIA], MITOCHONDRIAL"/>
    <property type="match status" value="1"/>
</dbReference>
<dbReference type="Pfam" id="PF02786">
    <property type="entry name" value="CPSase_L_D2"/>
    <property type="match status" value="1"/>
</dbReference>
<dbReference type="SUPFAM" id="SSF52440">
    <property type="entry name" value="PreATP-grasp domain"/>
    <property type="match status" value="1"/>
</dbReference>
<dbReference type="InterPro" id="IPR005480">
    <property type="entry name" value="CPSase_lsu_oligo"/>
</dbReference>
<evidence type="ECO:0000256" key="5">
    <source>
        <dbReference type="ARBA" id="ARBA00044063"/>
    </source>
</evidence>
<dbReference type="Pfam" id="PF25596">
    <property type="entry name" value="CPSase_L_D1"/>
    <property type="match status" value="1"/>
</dbReference>
<evidence type="ECO:0000313" key="8">
    <source>
        <dbReference type="EMBL" id="KKK98566.1"/>
    </source>
</evidence>
<evidence type="ECO:0000256" key="6">
    <source>
        <dbReference type="ARBA" id="ARBA00047359"/>
    </source>
</evidence>
<evidence type="ECO:0000256" key="3">
    <source>
        <dbReference type="ARBA" id="ARBA00022741"/>
    </source>
</evidence>
<keyword evidence="3" id="KW-0547">Nucleotide-binding</keyword>
<dbReference type="GO" id="GO:0004088">
    <property type="term" value="F:carbamoyl-phosphate synthase (glutamine-hydrolyzing) activity"/>
    <property type="evidence" value="ECO:0007669"/>
    <property type="project" value="TreeGrafter"/>
</dbReference>
<feature type="non-terminal residue" evidence="8">
    <location>
        <position position="1"/>
    </location>
</feature>
<dbReference type="GO" id="GO:0005524">
    <property type="term" value="F:ATP binding"/>
    <property type="evidence" value="ECO:0007669"/>
    <property type="project" value="UniProtKB-KW"/>
</dbReference>
<dbReference type="InterPro" id="IPR036897">
    <property type="entry name" value="CarbamoylP_synth_lsu_oligo_sf"/>
</dbReference>
<dbReference type="InterPro" id="IPR011761">
    <property type="entry name" value="ATP-grasp"/>
</dbReference>
<dbReference type="Gene3D" id="1.10.1030.10">
    <property type="entry name" value="Carbamoyl-phosphate synthetase, large subunit oligomerisation domain"/>
    <property type="match status" value="1"/>
</dbReference>
<comment type="catalytic activity">
    <reaction evidence="6">
        <text>hydrogencarbonate + NH4(+) + 2 ATP = carbamoyl phosphate + 2 ADP + phosphate + 2 H(+)</text>
        <dbReference type="Rhea" id="RHEA:18029"/>
        <dbReference type="ChEBI" id="CHEBI:15378"/>
        <dbReference type="ChEBI" id="CHEBI:17544"/>
        <dbReference type="ChEBI" id="CHEBI:28938"/>
        <dbReference type="ChEBI" id="CHEBI:30616"/>
        <dbReference type="ChEBI" id="CHEBI:43474"/>
        <dbReference type="ChEBI" id="CHEBI:58228"/>
        <dbReference type="ChEBI" id="CHEBI:456216"/>
        <dbReference type="EC" id="6.3.4.16"/>
    </reaction>
</comment>
<dbReference type="PANTHER" id="PTHR11405">
    <property type="entry name" value="CARBAMOYLTRANSFERASE FAMILY MEMBER"/>
    <property type="match status" value="1"/>
</dbReference>
<dbReference type="GO" id="GO:0046872">
    <property type="term" value="F:metal ion binding"/>
    <property type="evidence" value="ECO:0007669"/>
    <property type="project" value="InterPro"/>
</dbReference>
<evidence type="ECO:0000259" key="7">
    <source>
        <dbReference type="PROSITE" id="PS50975"/>
    </source>
</evidence>
<reference evidence="8" key="1">
    <citation type="journal article" date="2015" name="Nature">
        <title>Complex archaea that bridge the gap between prokaryotes and eukaryotes.</title>
        <authorList>
            <person name="Spang A."/>
            <person name="Saw J.H."/>
            <person name="Jorgensen S.L."/>
            <person name="Zaremba-Niedzwiedzka K."/>
            <person name="Martijn J."/>
            <person name="Lind A.E."/>
            <person name="van Eijk R."/>
            <person name="Schleper C."/>
            <person name="Guy L."/>
            <person name="Ettema T.J."/>
        </authorList>
    </citation>
    <scope>NUCLEOTIDE SEQUENCE</scope>
</reference>
<dbReference type="GO" id="GO:0006541">
    <property type="term" value="P:glutamine metabolic process"/>
    <property type="evidence" value="ECO:0007669"/>
    <property type="project" value="TreeGrafter"/>
</dbReference>
<dbReference type="AlphaFoldDB" id="A0A0F9CPL9"/>
<dbReference type="SMART" id="SM01096">
    <property type="entry name" value="CPSase_L_D3"/>
    <property type="match status" value="1"/>
</dbReference>
<evidence type="ECO:0000256" key="1">
    <source>
        <dbReference type="ARBA" id="ARBA00022598"/>
    </source>
</evidence>
<dbReference type="GO" id="GO:0004087">
    <property type="term" value="F:carbamoyl-phosphate synthase (ammonia) activity"/>
    <property type="evidence" value="ECO:0007669"/>
    <property type="project" value="UniProtKB-EC"/>
</dbReference>
<dbReference type="FunFam" id="3.40.50.20:FF:000003">
    <property type="entry name" value="Carbamoyl-phosphate synthase large chain"/>
    <property type="match status" value="1"/>
</dbReference>
<dbReference type="InterPro" id="IPR013815">
    <property type="entry name" value="ATP_grasp_subdomain_1"/>
</dbReference>
<dbReference type="Pfam" id="PF02787">
    <property type="entry name" value="CPSase_L_D3"/>
    <property type="match status" value="1"/>
</dbReference>
<dbReference type="InterPro" id="IPR005483">
    <property type="entry name" value="CPSase_dom"/>
</dbReference>
<dbReference type="SUPFAM" id="SSF56059">
    <property type="entry name" value="Glutathione synthetase ATP-binding domain-like"/>
    <property type="match status" value="1"/>
</dbReference>
<evidence type="ECO:0000256" key="4">
    <source>
        <dbReference type="ARBA" id="ARBA00022840"/>
    </source>
</evidence>
<dbReference type="EMBL" id="LAZR01045568">
    <property type="protein sequence ID" value="KKK98566.1"/>
    <property type="molecule type" value="Genomic_DNA"/>
</dbReference>
<sequence length="287" mass="32594">NIDPWYIRMFKKSSKLIEEIKNSPLDSNILKRAKMAGFSDEYIGHLKNVDEFDVRKERKKADIRPTYKMVDTCAAEFEASTPYFYSSYDDEDETIVSDKPKVLIIGSGPNRIGQGIEFDYCCVQASFELRSLGYETIMVNSNPETVSTDYDTSDRLYFEPVTFEDVMNIIEKEKPAGVIVQFGGQTPLNIAALLEEKGVNILGTSAQSIKKAESREEFSNLIKSLDLRQPDNGTARELKDALKIADGIGYPVLVRPSFILGGKKMAIFYDEKKLEKLSYYQILLEMY</sequence>
<dbReference type="InterPro" id="IPR016185">
    <property type="entry name" value="PreATP-grasp_dom_sf"/>
</dbReference>
<dbReference type="PRINTS" id="PR00098">
    <property type="entry name" value="CPSASE"/>
</dbReference>
<keyword evidence="2" id="KW-0677">Repeat</keyword>
<dbReference type="InterPro" id="IPR005479">
    <property type="entry name" value="CPAse_ATP-bd"/>
</dbReference>
<keyword evidence="1" id="KW-0436">Ligase</keyword>
<name>A0A0F9CPL9_9ZZZZ</name>
<dbReference type="GO" id="GO:0005737">
    <property type="term" value="C:cytoplasm"/>
    <property type="evidence" value="ECO:0007669"/>
    <property type="project" value="TreeGrafter"/>
</dbReference>
<gene>
    <name evidence="8" type="ORF">LCGC14_2641480</name>
</gene>
<dbReference type="InterPro" id="IPR058047">
    <property type="entry name" value="CPSase_preATP-grasp"/>
</dbReference>
<evidence type="ECO:0000256" key="2">
    <source>
        <dbReference type="ARBA" id="ARBA00022737"/>
    </source>
</evidence>
<dbReference type="Gene3D" id="3.30.1490.20">
    <property type="entry name" value="ATP-grasp fold, A domain"/>
    <property type="match status" value="1"/>
</dbReference>
<dbReference type="Gene3D" id="3.40.50.20">
    <property type="match status" value="1"/>
</dbReference>
<dbReference type="SUPFAM" id="SSF48108">
    <property type="entry name" value="Carbamoyl phosphate synthetase, large subunit connection domain"/>
    <property type="match status" value="1"/>
</dbReference>
<accession>A0A0F9CPL9</accession>
<comment type="caution">
    <text evidence="8">The sequence shown here is derived from an EMBL/GenBank/DDBJ whole genome shotgun (WGS) entry which is preliminary data.</text>
</comment>
<keyword evidence="4" id="KW-0067">ATP-binding</keyword>
<proteinExistence type="predicted"/>
<protein>
    <recommendedName>
        <fullName evidence="5">carbamoyl-phosphate synthase (ammonia)</fullName>
        <ecNumber evidence="5">6.3.4.16</ecNumber>
    </recommendedName>
</protein>
<dbReference type="Gene3D" id="3.30.470.20">
    <property type="entry name" value="ATP-grasp fold, B domain"/>
    <property type="match status" value="1"/>
</dbReference>